<dbReference type="InterPro" id="IPR016024">
    <property type="entry name" value="ARM-type_fold"/>
</dbReference>
<dbReference type="InterPro" id="IPR004027">
    <property type="entry name" value="SEC_C_motif"/>
</dbReference>
<dbReference type="Pfam" id="PF03130">
    <property type="entry name" value="HEAT_PBS"/>
    <property type="match status" value="1"/>
</dbReference>
<feature type="region of interest" description="Disordered" evidence="1">
    <location>
        <begin position="207"/>
        <end position="232"/>
    </location>
</feature>
<dbReference type="SUPFAM" id="SSF103642">
    <property type="entry name" value="Sec-C motif"/>
    <property type="match status" value="1"/>
</dbReference>
<dbReference type="EMBL" id="MPRL01000009">
    <property type="protein sequence ID" value="OOZ41455.1"/>
    <property type="molecule type" value="Genomic_DNA"/>
</dbReference>
<dbReference type="InterPro" id="IPR011989">
    <property type="entry name" value="ARM-like"/>
</dbReference>
<dbReference type="InterPro" id="IPR004155">
    <property type="entry name" value="PBS_lyase_HEAT"/>
</dbReference>
<proteinExistence type="predicted"/>
<comment type="caution">
    <text evidence="2">The sequence shown here is derived from an EMBL/GenBank/DDBJ whole genome shotgun (WGS) entry which is preliminary data.</text>
</comment>
<dbReference type="AlphaFoldDB" id="A0A1T2L8N2"/>
<evidence type="ECO:0000256" key="1">
    <source>
        <dbReference type="SAM" id="MobiDB-lite"/>
    </source>
</evidence>
<dbReference type="Gene3D" id="3.10.450.50">
    <property type="match status" value="1"/>
</dbReference>
<organism evidence="2 3">
    <name type="scientific">Solemya pervernicosa gill symbiont</name>
    <dbReference type="NCBI Taxonomy" id="642797"/>
    <lineage>
        <taxon>Bacteria</taxon>
        <taxon>Pseudomonadati</taxon>
        <taxon>Pseudomonadota</taxon>
        <taxon>Gammaproteobacteria</taxon>
        <taxon>sulfur-oxidizing symbionts</taxon>
    </lineage>
</organism>
<name>A0A1T2L8N2_9GAMM</name>
<accession>A0A1T2L8N2</accession>
<evidence type="ECO:0000313" key="2">
    <source>
        <dbReference type="EMBL" id="OOZ41455.1"/>
    </source>
</evidence>
<gene>
    <name evidence="2" type="ORF">BOW53_03520</name>
</gene>
<evidence type="ECO:0008006" key="4">
    <source>
        <dbReference type="Google" id="ProtNLM"/>
    </source>
</evidence>
<sequence>MLFAWAWMPKTNSRKNSDSPNGLSDIDVPELINLVLNKDLQNASGKSNDVWGPLHSWRALGQIGSPDAVEPLLSMFDYLENDDWALEELPIVMGMLGEASLNALSEYLRQATHKEFARAMAADGIKEVAMKHSDSREQSVSILIDYLKEPDSEARLLNAMVVSSLIDLDAKEAIGTIRGIYEAGLADLVHCGDIEDVELELGLRESRSTPRPDLFSPQTEYTPVISHESNKTKIGRNDQCPCGSGKKYKKCCLH</sequence>
<reference evidence="2 3" key="1">
    <citation type="submission" date="2016-11" db="EMBL/GenBank/DDBJ databases">
        <title>Mixed transmission modes and dynamic genome evolution in an obligate animal-bacterial symbiosis.</title>
        <authorList>
            <person name="Russell S.L."/>
            <person name="Corbett-Detig R.B."/>
            <person name="Cavanaugh C.M."/>
        </authorList>
    </citation>
    <scope>NUCLEOTIDE SEQUENCE [LARGE SCALE GENOMIC DNA]</scope>
    <source>
        <strain evidence="2">Sveles-Q1</strain>
    </source>
</reference>
<dbReference type="Gene3D" id="1.25.10.10">
    <property type="entry name" value="Leucine-rich Repeat Variant"/>
    <property type="match status" value="1"/>
</dbReference>
<protein>
    <recommendedName>
        <fullName evidence="4">Zinc chelation protein SecC</fullName>
    </recommendedName>
</protein>
<dbReference type="Proteomes" id="UP000191110">
    <property type="component" value="Unassembled WGS sequence"/>
</dbReference>
<evidence type="ECO:0000313" key="3">
    <source>
        <dbReference type="Proteomes" id="UP000191110"/>
    </source>
</evidence>
<dbReference type="Pfam" id="PF02810">
    <property type="entry name" value="SEC-C"/>
    <property type="match status" value="1"/>
</dbReference>
<dbReference type="SUPFAM" id="SSF48371">
    <property type="entry name" value="ARM repeat"/>
    <property type="match status" value="1"/>
</dbReference>
<keyword evidence="3" id="KW-1185">Reference proteome</keyword>